<feature type="transmembrane region" description="Helical" evidence="4">
    <location>
        <begin position="241"/>
        <end position="260"/>
    </location>
</feature>
<evidence type="ECO:0000256" key="2">
    <source>
        <dbReference type="ARBA" id="ARBA00022803"/>
    </source>
</evidence>
<keyword evidence="1" id="KW-0677">Repeat</keyword>
<dbReference type="GO" id="GO:0000030">
    <property type="term" value="F:mannosyltransferase activity"/>
    <property type="evidence" value="ECO:0007669"/>
    <property type="project" value="TreeGrafter"/>
</dbReference>
<comment type="caution">
    <text evidence="6">The sequence shown here is derived from an EMBL/GenBank/DDBJ whole genome shotgun (WGS) entry which is preliminary data.</text>
</comment>
<feature type="domain" description="DUF1736" evidence="5">
    <location>
        <begin position="264"/>
        <end position="335"/>
    </location>
</feature>
<evidence type="ECO:0000256" key="1">
    <source>
        <dbReference type="ARBA" id="ARBA00022737"/>
    </source>
</evidence>
<keyword evidence="4" id="KW-0812">Transmembrane</keyword>
<keyword evidence="2" id="KW-0802">TPR repeat</keyword>
<feature type="transmembrane region" description="Helical" evidence="4">
    <location>
        <begin position="355"/>
        <end position="378"/>
    </location>
</feature>
<accession>A0AA35XAU6</accession>
<protein>
    <submittedName>
        <fullName evidence="6">Protein O-mannosyl-transferase TMTC3</fullName>
    </submittedName>
</protein>
<keyword evidence="4" id="KW-1133">Transmembrane helix</keyword>
<gene>
    <name evidence="6" type="ORF">GBAR_LOCUS25276</name>
</gene>
<feature type="transmembrane region" description="Helical" evidence="4">
    <location>
        <begin position="107"/>
        <end position="132"/>
    </location>
</feature>
<feature type="non-terminal residue" evidence="6">
    <location>
        <position position="432"/>
    </location>
</feature>
<dbReference type="GO" id="GO:0005783">
    <property type="term" value="C:endoplasmic reticulum"/>
    <property type="evidence" value="ECO:0007669"/>
    <property type="project" value="TreeGrafter"/>
</dbReference>
<organism evidence="6 7">
    <name type="scientific">Geodia barretti</name>
    <name type="common">Barrett's horny sponge</name>
    <dbReference type="NCBI Taxonomy" id="519541"/>
    <lineage>
        <taxon>Eukaryota</taxon>
        <taxon>Metazoa</taxon>
        <taxon>Porifera</taxon>
        <taxon>Demospongiae</taxon>
        <taxon>Heteroscleromorpha</taxon>
        <taxon>Tetractinellida</taxon>
        <taxon>Astrophorina</taxon>
        <taxon>Geodiidae</taxon>
        <taxon>Geodia</taxon>
    </lineage>
</organism>
<name>A0AA35XAU6_GEOBA</name>
<dbReference type="EMBL" id="CASHTH010003499">
    <property type="protein sequence ID" value="CAI8045701.1"/>
    <property type="molecule type" value="Genomic_DNA"/>
</dbReference>
<evidence type="ECO:0000313" key="6">
    <source>
        <dbReference type="EMBL" id="CAI8045701.1"/>
    </source>
</evidence>
<dbReference type="PANTHER" id="PTHR44395">
    <property type="match status" value="1"/>
</dbReference>
<reference evidence="6" key="1">
    <citation type="submission" date="2023-03" db="EMBL/GenBank/DDBJ databases">
        <authorList>
            <person name="Steffen K."/>
            <person name="Cardenas P."/>
        </authorList>
    </citation>
    <scope>NUCLEOTIDE SEQUENCE</scope>
</reference>
<sequence length="432" mass="48506">MAVVRMRVETVAAICALVGSLVFLNSLGLQLCFDDTAAVKDNADLRPNVSWFNLLRNDFWGTEISHRDSHKSYRPLTVATFRLNYMLHELEPLGYHLVNVLLHSAVVYLYVLLCGVVFSEVWPALIAGLLFAVHPIHTEAVSGVVGRADVLSCLFFIGSILTYKKSLSTKNSALFMMCTLLLAVCSALSKEIGITVVAMCPIYEVLIHRKMNLRNILRIILGMRRRNKPSIEAENRWLKSLLFRTAVIGSFALTFLYLRLKLNKTPPIFSVSNNPAMKFPTPFRQLHWSYLCVYNVWLLLSPSQLCAEYAMGTIPPVASLSDPRNLLTLATFAGLLSLSCYSASYSHSHHRKIMFGLCLTVLPFLPASNLFFPVGFVIAERVLYIPSMGFCLLVSYGFHLLVSNSKRFSPFFKSVIVFLLLVHGIKTVVRTR</sequence>
<evidence type="ECO:0000259" key="5">
    <source>
        <dbReference type="Pfam" id="PF08409"/>
    </source>
</evidence>
<feature type="transmembrane region" description="Helical" evidence="4">
    <location>
        <begin position="326"/>
        <end position="343"/>
    </location>
</feature>
<dbReference type="Pfam" id="PF08409">
    <property type="entry name" value="TMTC_DUF1736"/>
    <property type="match status" value="1"/>
</dbReference>
<feature type="transmembrane region" description="Helical" evidence="4">
    <location>
        <begin position="384"/>
        <end position="402"/>
    </location>
</feature>
<evidence type="ECO:0000256" key="3">
    <source>
        <dbReference type="ARBA" id="ARBA00023136"/>
    </source>
</evidence>
<feature type="transmembrane region" description="Helical" evidence="4">
    <location>
        <begin position="144"/>
        <end position="161"/>
    </location>
</feature>
<feature type="transmembrane region" description="Helical" evidence="4">
    <location>
        <begin position="173"/>
        <end position="206"/>
    </location>
</feature>
<keyword evidence="3 4" id="KW-0472">Membrane</keyword>
<dbReference type="PANTHER" id="PTHR44395:SF1">
    <property type="entry name" value="PROTEIN O-MANNOSYL-TRANSFERASE TMTC3"/>
    <property type="match status" value="1"/>
</dbReference>
<keyword evidence="7" id="KW-1185">Reference proteome</keyword>
<dbReference type="InterPro" id="IPR013618">
    <property type="entry name" value="TMTC_DUF1736"/>
</dbReference>
<dbReference type="GO" id="GO:0035269">
    <property type="term" value="P:protein O-linked glycosylation via mannose"/>
    <property type="evidence" value="ECO:0007669"/>
    <property type="project" value="TreeGrafter"/>
</dbReference>
<proteinExistence type="predicted"/>
<evidence type="ECO:0000256" key="4">
    <source>
        <dbReference type="SAM" id="Phobius"/>
    </source>
</evidence>
<evidence type="ECO:0000313" key="7">
    <source>
        <dbReference type="Proteomes" id="UP001174909"/>
    </source>
</evidence>
<dbReference type="Proteomes" id="UP001174909">
    <property type="component" value="Unassembled WGS sequence"/>
</dbReference>
<dbReference type="AlphaFoldDB" id="A0AA35XAU6"/>